<keyword evidence="4" id="KW-0479">Metal-binding</keyword>
<comment type="similarity">
    <text evidence="2">Belongs to the anthranilate synthase component I family.</text>
</comment>
<comment type="cofactor">
    <cofactor evidence="1">
        <name>Mg(2+)</name>
        <dbReference type="ChEBI" id="CHEBI:18420"/>
    </cofactor>
</comment>
<reference evidence="11 12" key="1">
    <citation type="submission" date="2014-12" db="EMBL/GenBank/DDBJ databases">
        <title>Genome sequencing of Alteromonas marina AD001.</title>
        <authorList>
            <person name="Adrian T.G.S."/>
            <person name="Chan K.G."/>
        </authorList>
    </citation>
    <scope>NUCLEOTIDE SEQUENCE [LARGE SCALE GENOMIC DNA]</scope>
    <source>
        <strain evidence="11 12">AD001</strain>
    </source>
</reference>
<evidence type="ECO:0000256" key="1">
    <source>
        <dbReference type="ARBA" id="ARBA00001946"/>
    </source>
</evidence>
<dbReference type="InterPro" id="IPR019999">
    <property type="entry name" value="Anth_synth_I-like"/>
</dbReference>
<keyword evidence="6 11" id="KW-0456">Lyase</keyword>
<gene>
    <name evidence="11" type="ORF">RJ41_00795</name>
</gene>
<dbReference type="OrthoDB" id="9803598at2"/>
<dbReference type="Gene3D" id="3.60.120.10">
    <property type="entry name" value="Anthranilate synthase"/>
    <property type="match status" value="1"/>
</dbReference>
<evidence type="ECO:0000256" key="4">
    <source>
        <dbReference type="ARBA" id="ARBA00022723"/>
    </source>
</evidence>
<keyword evidence="5" id="KW-0460">Magnesium</keyword>
<evidence type="ECO:0000259" key="9">
    <source>
        <dbReference type="Pfam" id="PF00425"/>
    </source>
</evidence>
<dbReference type="InterPro" id="IPR005257">
    <property type="entry name" value="Anth_synth_I_TrpE"/>
</dbReference>
<dbReference type="Proteomes" id="UP000031197">
    <property type="component" value="Unassembled WGS sequence"/>
</dbReference>
<evidence type="ECO:0000256" key="2">
    <source>
        <dbReference type="ARBA" id="ARBA00009562"/>
    </source>
</evidence>
<dbReference type="PANTHER" id="PTHR11236">
    <property type="entry name" value="AMINOBENZOATE/ANTHRANILATE SYNTHASE"/>
    <property type="match status" value="1"/>
</dbReference>
<feature type="domain" description="Chorismate-utilising enzyme C-terminal" evidence="9">
    <location>
        <begin position="289"/>
        <end position="549"/>
    </location>
</feature>
<organism evidence="11 12">
    <name type="scientific">Alteromonas marina</name>
    <dbReference type="NCBI Taxonomy" id="203795"/>
    <lineage>
        <taxon>Bacteria</taxon>
        <taxon>Pseudomonadati</taxon>
        <taxon>Pseudomonadota</taxon>
        <taxon>Gammaproteobacteria</taxon>
        <taxon>Alteromonadales</taxon>
        <taxon>Alteromonadaceae</taxon>
        <taxon>Alteromonas/Salinimonas group</taxon>
        <taxon>Alteromonas</taxon>
    </lineage>
</organism>
<keyword evidence="12" id="KW-1185">Reference proteome</keyword>
<evidence type="ECO:0000256" key="6">
    <source>
        <dbReference type="ARBA" id="ARBA00023239"/>
    </source>
</evidence>
<evidence type="ECO:0000256" key="3">
    <source>
        <dbReference type="ARBA" id="ARBA00012266"/>
    </source>
</evidence>
<proteinExistence type="inferred from homology"/>
<comment type="catalytic activity">
    <reaction evidence="7">
        <text>chorismate + L-glutamine = anthranilate + pyruvate + L-glutamate + H(+)</text>
        <dbReference type="Rhea" id="RHEA:21732"/>
        <dbReference type="ChEBI" id="CHEBI:15361"/>
        <dbReference type="ChEBI" id="CHEBI:15378"/>
        <dbReference type="ChEBI" id="CHEBI:16567"/>
        <dbReference type="ChEBI" id="CHEBI:29748"/>
        <dbReference type="ChEBI" id="CHEBI:29985"/>
        <dbReference type="ChEBI" id="CHEBI:58359"/>
        <dbReference type="EC" id="4.1.3.27"/>
    </reaction>
</comment>
<dbReference type="PRINTS" id="PR00095">
    <property type="entry name" value="ANTSNTHASEI"/>
</dbReference>
<dbReference type="InterPro" id="IPR015890">
    <property type="entry name" value="Chorismate_C"/>
</dbReference>
<dbReference type="PANTHER" id="PTHR11236:SF49">
    <property type="entry name" value="ANTHRANILATE SYNTHASE COMPONENT 1"/>
    <property type="match status" value="1"/>
</dbReference>
<dbReference type="GO" id="GO:0046872">
    <property type="term" value="F:metal ion binding"/>
    <property type="evidence" value="ECO:0007669"/>
    <property type="project" value="UniProtKB-KW"/>
</dbReference>
<evidence type="ECO:0000313" key="11">
    <source>
        <dbReference type="EMBL" id="KHT57898.1"/>
    </source>
</evidence>
<dbReference type="InterPro" id="IPR005801">
    <property type="entry name" value="ADC_synthase"/>
</dbReference>
<dbReference type="EMBL" id="JWLW01000001">
    <property type="protein sequence ID" value="KHT57898.1"/>
    <property type="molecule type" value="Genomic_DNA"/>
</dbReference>
<dbReference type="RefSeq" id="WP_039216288.1">
    <property type="nucleotide sequence ID" value="NZ_JWLW01000001.1"/>
</dbReference>
<evidence type="ECO:0000256" key="5">
    <source>
        <dbReference type="ARBA" id="ARBA00022842"/>
    </source>
</evidence>
<dbReference type="GO" id="GO:0000162">
    <property type="term" value="P:L-tryptophan biosynthetic process"/>
    <property type="evidence" value="ECO:0007669"/>
    <property type="project" value="TreeGrafter"/>
</dbReference>
<dbReference type="NCBIfam" id="NF010079">
    <property type="entry name" value="PRK13564.1"/>
    <property type="match status" value="1"/>
</dbReference>
<name>A0A0B3YKQ5_9ALTE</name>
<feature type="domain" description="Anthranilate synthase component I N-terminal" evidence="10">
    <location>
        <begin position="24"/>
        <end position="200"/>
    </location>
</feature>
<dbReference type="EC" id="4.1.3.27" evidence="3"/>
<dbReference type="Pfam" id="PF04715">
    <property type="entry name" value="Anth_synt_I_N"/>
    <property type="match status" value="1"/>
</dbReference>
<dbReference type="AlphaFoldDB" id="A0A0B3YKQ5"/>
<evidence type="ECO:0000256" key="8">
    <source>
        <dbReference type="SAM" id="MobiDB-lite"/>
    </source>
</evidence>
<dbReference type="NCBIfam" id="TIGR00565">
    <property type="entry name" value="trpE_proteo"/>
    <property type="match status" value="1"/>
</dbReference>
<evidence type="ECO:0000313" key="12">
    <source>
        <dbReference type="Proteomes" id="UP000031197"/>
    </source>
</evidence>
<feature type="region of interest" description="Disordered" evidence="8">
    <location>
        <begin position="250"/>
        <end position="277"/>
    </location>
</feature>
<feature type="compositionally biased region" description="Polar residues" evidence="8">
    <location>
        <begin position="251"/>
        <end position="277"/>
    </location>
</feature>
<sequence length="578" mass="63009">MSLAELGISPGKVETIEQVGHYVDDPLAAFAHLCDNKNNALLLESAEIDSKDDLQSLLMVDAALRMECRGNRVEVKALTGNGASVLPLFVDHAPDGLYIKERTDTSITLVCDEADGELDEDSRLKAASVMDALRIVINKITPIRQHPHAVFLGGVFAYDMLAGFEKLPDVAEGENDCPDFVFYLAETLITVDHQTRETHLIGSVFSGQDVAQQYFTIAQRLEAIHQQLHDMPAKPVLVGANTAKITDVESEAQSGQSLVSDSESPNETENGQSLSSFDPSVEVSVDLSDEQFCNHVLDLKQHILAGDIFQVVPSRTFSLPCPSPLLAYAKLKESNPSPYMFYMQDAAFSIFGASPESALKYERESNQVEIYPIAGTRPRGKRPDGSIDRDLDSRIELNLREDTKEKSEHIMLVDLARNDVAKVSRPGTRYVKDLLKVDRYSHVMHLVSRVVGQLRDDLDPLHAYQACMNMGTLVGAPKVSAATLIREVEKKRRGSYGGAVGYLNGQGDMDTCIVIRSAFVKNGTAYIQAGAGVVYDSVPQAEADETRAKAQAVIGAVKAALQEEAESINVALNEGGNA</sequence>
<accession>A0A0B3YKQ5</accession>
<dbReference type="InterPro" id="IPR006805">
    <property type="entry name" value="Anth_synth_I_N"/>
</dbReference>
<evidence type="ECO:0000259" key="10">
    <source>
        <dbReference type="Pfam" id="PF04715"/>
    </source>
</evidence>
<dbReference type="SUPFAM" id="SSF56322">
    <property type="entry name" value="ADC synthase"/>
    <property type="match status" value="1"/>
</dbReference>
<comment type="caution">
    <text evidence="11">The sequence shown here is derived from an EMBL/GenBank/DDBJ whole genome shotgun (WGS) entry which is preliminary data.</text>
</comment>
<evidence type="ECO:0000256" key="7">
    <source>
        <dbReference type="ARBA" id="ARBA00047683"/>
    </source>
</evidence>
<dbReference type="GO" id="GO:0004049">
    <property type="term" value="F:anthranilate synthase activity"/>
    <property type="evidence" value="ECO:0007669"/>
    <property type="project" value="UniProtKB-EC"/>
</dbReference>
<dbReference type="Pfam" id="PF00425">
    <property type="entry name" value="Chorismate_bind"/>
    <property type="match status" value="1"/>
</dbReference>
<protein>
    <recommendedName>
        <fullName evidence="3">anthranilate synthase</fullName>
        <ecNumber evidence="3">4.1.3.27</ecNumber>
    </recommendedName>
</protein>